<dbReference type="SUPFAM" id="SSF55048">
    <property type="entry name" value="Probable ACP-binding domain of malonyl-CoA ACP transacylase"/>
    <property type="match status" value="1"/>
</dbReference>
<dbReference type="InterPro" id="IPR018201">
    <property type="entry name" value="Ketoacyl_synth_AS"/>
</dbReference>
<dbReference type="GO" id="GO:0031177">
    <property type="term" value="F:phosphopantetheine binding"/>
    <property type="evidence" value="ECO:0007669"/>
    <property type="project" value="InterPro"/>
</dbReference>
<keyword evidence="3" id="KW-0597">Phosphoprotein</keyword>
<evidence type="ECO:0000259" key="9">
    <source>
        <dbReference type="PROSITE" id="PS52004"/>
    </source>
</evidence>
<dbReference type="Gene3D" id="3.30.70.3290">
    <property type="match status" value="1"/>
</dbReference>
<dbReference type="PANTHER" id="PTHR43775:SF51">
    <property type="entry name" value="INACTIVE PHENOLPHTHIOCEROL SYNTHESIS POLYKETIDE SYNTHASE TYPE I PKS1-RELATED"/>
    <property type="match status" value="1"/>
</dbReference>
<dbReference type="SUPFAM" id="SSF52151">
    <property type="entry name" value="FabD/lysophospholipase-like"/>
    <property type="match status" value="1"/>
</dbReference>
<keyword evidence="6" id="KW-0511">Multifunctional enzyme</keyword>
<dbReference type="InterPro" id="IPR016036">
    <property type="entry name" value="Malonyl_transacylase_ACP-bd"/>
</dbReference>
<dbReference type="Pfam" id="PF16197">
    <property type="entry name" value="KAsynt_C_assoc"/>
    <property type="match status" value="1"/>
</dbReference>
<dbReference type="PROSITE" id="PS00606">
    <property type="entry name" value="KS3_1"/>
    <property type="match status" value="1"/>
</dbReference>
<dbReference type="SUPFAM" id="SSF53901">
    <property type="entry name" value="Thiolase-like"/>
    <property type="match status" value="1"/>
</dbReference>
<keyword evidence="5" id="KW-0045">Antibiotic biosynthesis</keyword>
<comment type="cofactor">
    <cofactor evidence="1">
        <name>pantetheine 4'-phosphate</name>
        <dbReference type="ChEBI" id="CHEBI:47942"/>
    </cofactor>
</comment>
<dbReference type="GO" id="GO:0006633">
    <property type="term" value="P:fatty acid biosynthetic process"/>
    <property type="evidence" value="ECO:0007669"/>
    <property type="project" value="InterPro"/>
</dbReference>
<proteinExistence type="predicted"/>
<dbReference type="PROSITE" id="PS52004">
    <property type="entry name" value="KS3_2"/>
    <property type="match status" value="1"/>
</dbReference>
<dbReference type="InterPro" id="IPR020806">
    <property type="entry name" value="PKS_PP-bd"/>
</dbReference>
<dbReference type="Proteomes" id="UP000185696">
    <property type="component" value="Unassembled WGS sequence"/>
</dbReference>
<evidence type="ECO:0008006" key="12">
    <source>
        <dbReference type="Google" id="ProtNLM"/>
    </source>
</evidence>
<dbReference type="InterPro" id="IPR029058">
    <property type="entry name" value="AB_hydrolase_fold"/>
</dbReference>
<dbReference type="InterPro" id="IPR001227">
    <property type="entry name" value="Ac_transferase_dom_sf"/>
</dbReference>
<organism evidence="10 11">
    <name type="scientific">Actinophytocola xinjiangensis</name>
    <dbReference type="NCBI Taxonomy" id="485602"/>
    <lineage>
        <taxon>Bacteria</taxon>
        <taxon>Bacillati</taxon>
        <taxon>Actinomycetota</taxon>
        <taxon>Actinomycetes</taxon>
        <taxon>Pseudonocardiales</taxon>
        <taxon>Pseudonocardiaceae</taxon>
    </lineage>
</organism>
<dbReference type="Pfam" id="PF08990">
    <property type="entry name" value="Docking"/>
    <property type="match status" value="1"/>
</dbReference>
<feature type="domain" description="Carrier" evidence="8">
    <location>
        <begin position="976"/>
        <end position="1051"/>
    </location>
</feature>
<dbReference type="Pfam" id="PF00975">
    <property type="entry name" value="Thioesterase"/>
    <property type="match status" value="1"/>
</dbReference>
<dbReference type="InterPro" id="IPR009081">
    <property type="entry name" value="PP-bd_ACP"/>
</dbReference>
<dbReference type="EMBL" id="MSIF01000032">
    <property type="protein sequence ID" value="OLF05205.1"/>
    <property type="molecule type" value="Genomic_DNA"/>
</dbReference>
<dbReference type="InterPro" id="IPR001031">
    <property type="entry name" value="Thioesterase"/>
</dbReference>
<protein>
    <recommendedName>
        <fullName evidence="12">Acyl transferase domain-containing protein</fullName>
    </recommendedName>
</protein>
<dbReference type="SUPFAM" id="SSF53474">
    <property type="entry name" value="alpha/beta-Hydrolases"/>
    <property type="match status" value="1"/>
</dbReference>
<keyword evidence="2" id="KW-0596">Phosphopantetheine</keyword>
<dbReference type="InterPro" id="IPR032821">
    <property type="entry name" value="PKS_assoc"/>
</dbReference>
<evidence type="ECO:0000313" key="10">
    <source>
        <dbReference type="EMBL" id="OLF05205.1"/>
    </source>
</evidence>
<evidence type="ECO:0000256" key="4">
    <source>
        <dbReference type="ARBA" id="ARBA00022679"/>
    </source>
</evidence>
<dbReference type="InterPro" id="IPR016039">
    <property type="entry name" value="Thiolase-like"/>
</dbReference>
<dbReference type="InterPro" id="IPR036736">
    <property type="entry name" value="ACP-like_sf"/>
</dbReference>
<evidence type="ECO:0000256" key="5">
    <source>
        <dbReference type="ARBA" id="ARBA00023194"/>
    </source>
</evidence>
<evidence type="ECO:0000259" key="8">
    <source>
        <dbReference type="PROSITE" id="PS50075"/>
    </source>
</evidence>
<evidence type="ECO:0000256" key="6">
    <source>
        <dbReference type="ARBA" id="ARBA00023268"/>
    </source>
</evidence>
<dbReference type="GO" id="GO:0033068">
    <property type="term" value="P:macrolide biosynthetic process"/>
    <property type="evidence" value="ECO:0007669"/>
    <property type="project" value="UniProtKB-ARBA"/>
</dbReference>
<dbReference type="InterPro" id="IPR020802">
    <property type="entry name" value="TesA-like"/>
</dbReference>
<keyword evidence="7" id="KW-0012">Acyltransferase</keyword>
<dbReference type="InterPro" id="IPR014043">
    <property type="entry name" value="Acyl_transferase_dom"/>
</dbReference>
<dbReference type="SMART" id="SM00827">
    <property type="entry name" value="PKS_AT"/>
    <property type="match status" value="1"/>
</dbReference>
<name>A0A7Z0WE79_9PSEU</name>
<dbReference type="Pfam" id="PF02801">
    <property type="entry name" value="Ketoacyl-synt_C"/>
    <property type="match status" value="1"/>
</dbReference>
<dbReference type="SUPFAM" id="SSF47336">
    <property type="entry name" value="ACP-like"/>
    <property type="match status" value="1"/>
</dbReference>
<accession>A0A7Z0WE79</accession>
<dbReference type="InterPro" id="IPR020841">
    <property type="entry name" value="PKS_Beta-ketoAc_synthase_dom"/>
</dbReference>
<dbReference type="Gene3D" id="3.40.366.10">
    <property type="entry name" value="Malonyl-Coenzyme A Acyl Carrier Protein, domain 2"/>
    <property type="match status" value="1"/>
</dbReference>
<evidence type="ECO:0000256" key="1">
    <source>
        <dbReference type="ARBA" id="ARBA00001957"/>
    </source>
</evidence>
<dbReference type="Gene3D" id="3.40.47.10">
    <property type="match status" value="1"/>
</dbReference>
<dbReference type="Pfam" id="PF00109">
    <property type="entry name" value="ketoacyl-synt"/>
    <property type="match status" value="1"/>
</dbReference>
<dbReference type="SMART" id="SM00824">
    <property type="entry name" value="PKS_TE"/>
    <property type="match status" value="1"/>
</dbReference>
<dbReference type="InterPro" id="IPR014030">
    <property type="entry name" value="Ketoacyl_synth_N"/>
</dbReference>
<dbReference type="CDD" id="cd00833">
    <property type="entry name" value="PKS"/>
    <property type="match status" value="1"/>
</dbReference>
<sequence length="1299" mass="135765">MSAESDKILGYLKRVTAELQETRARLADLEARRDEPIAIIGMACRYPGGVSSPEDLWRLVAEGRDAVSPFPTDRGWDLDTLYDPDPDTPGTCYTREGGFLDGAAEFDQAFFGIGPREAQAMDPQQRLLLQTAWHAVESAGLDPADLRGSDTGVFAGLMYSDYSWLTRSGPPELGGHWGIGTAGSVASGRVAYTFGFEGPALTVDTACSSSLVAMHLASRALRRGECSLALAGGVTVLATPSVFVEFSRQRGLSPDGRCKSFAASADGTGWAEGVGLLLLERLSDARAAGHPVLAVLRGSAVNSDGASNGLTAPNGTAQQRVIRAALADAGLVAADVDVVEAHGTGTALGDPLEAEALLAAYGRHRDRPLWLGSVKSNLGHTQAAAGVAGVIKMVQAMRHDRLPATLHVDEPSPKVDWSAGQVSLLTSARPWPRAATPRRAGVSSFGISGTNAHVILEDAPPAEPVPDRWPAAWVVSAKSREGVRDQASSLAPAVAGLGAGAVAAALAGRARFAHRAVVVGTTPARLESGLAALAAGELPDNAVRGLAGRPGKLAYLFTGQGAQRPGMGEELAATHPVFADAFAEVCEALDEHLDVPLRTVTATAEVDRTRYTQPALFAFEVALFRLLSAWGLTPDVLMGHSIGELAAAHVAGVLSLPDAAALVCARGALMDELPSGGAMVAIQATEEEAAADLPPTVAVAAVNGPRSVVLSGVAADVEECTRRWSALGRRTKALRVSHAFHSPLLDPMLPAFTEVAQRLTYAAPTIPVVSLHEGDLTTPAHWVRHVREPVRFLSGIRTLAAEGVTSYLEIGPTPALTAMARECLPDGPAASPTLVAAQRADVDEPTALLTALADLHVNGTDLDWHRVLSVPRAPAGLPGYAFARRRHWVDAVHVPAPRVAPTAPDVVRAQVAAVLGHADVSEVDAGMSLAELGIDSMGAVELHKRLVEVTGVELPPTLLVDHPTPAGISAAIRAFAEPPDVVRAQVAAVLGHADVSEVDSQMSLAELGIDSMGAVELHKRLAEATGVELPPTLLVDHPTPAGISQAIAALEQPLTRLLRTAHADGRLAEVIPELAEHARYAPLGRAISAPLLVSTGTPEPTLVCVPSFLAGSGPHQFVRFAAGFQRRRRTAALTLPGFGTGEPLPATWDDIVDQLAAATASAAAGRPHVLVGYSIGGVLAHAVAERTNPAGLVLVDTLEPDSATRDQIFAWAMGTILGLVDVEEDAVLAMGAYLGAFENWRPGTTDTPTLLVRATHGTHPGWGIADRTVALDCDHFQVMDSHAEHTARAVESWLSKGMR</sequence>
<dbReference type="InterPro" id="IPR050091">
    <property type="entry name" value="PKS_NRPS_Biosynth_Enz"/>
</dbReference>
<dbReference type="Pfam" id="PF00698">
    <property type="entry name" value="Acyl_transf_1"/>
    <property type="match status" value="1"/>
</dbReference>
<gene>
    <name evidence="10" type="ORF">BLA60_37465</name>
</gene>
<dbReference type="InterPro" id="IPR015083">
    <property type="entry name" value="NorB/c/GfsB-D-like_docking"/>
</dbReference>
<evidence type="ECO:0000313" key="11">
    <source>
        <dbReference type="Proteomes" id="UP000185696"/>
    </source>
</evidence>
<keyword evidence="4" id="KW-0808">Transferase</keyword>
<feature type="domain" description="Ketosynthase family 3 (KS3)" evidence="9">
    <location>
        <begin position="34"/>
        <end position="458"/>
    </location>
</feature>
<dbReference type="SMART" id="SM00823">
    <property type="entry name" value="PKS_PP"/>
    <property type="match status" value="2"/>
</dbReference>
<dbReference type="GO" id="GO:0004312">
    <property type="term" value="F:fatty acid synthase activity"/>
    <property type="evidence" value="ECO:0007669"/>
    <property type="project" value="TreeGrafter"/>
</dbReference>
<dbReference type="Pfam" id="PF00550">
    <property type="entry name" value="PP-binding"/>
    <property type="match status" value="2"/>
</dbReference>
<reference evidence="10 11" key="1">
    <citation type="submission" date="2016-12" db="EMBL/GenBank/DDBJ databases">
        <title>The draft genome sequence of Actinophytocola xinjiangensis.</title>
        <authorList>
            <person name="Wang W."/>
            <person name="Yuan L."/>
        </authorList>
    </citation>
    <scope>NUCLEOTIDE SEQUENCE [LARGE SCALE GENOMIC DNA]</scope>
    <source>
        <strain evidence="10 11">CGMCC 4.4663</strain>
    </source>
</reference>
<evidence type="ECO:0000256" key="2">
    <source>
        <dbReference type="ARBA" id="ARBA00022450"/>
    </source>
</evidence>
<dbReference type="PROSITE" id="PS50075">
    <property type="entry name" value="CARRIER"/>
    <property type="match status" value="2"/>
</dbReference>
<dbReference type="OrthoDB" id="3653264at2"/>
<dbReference type="Gene3D" id="1.10.1200.10">
    <property type="entry name" value="ACP-like"/>
    <property type="match status" value="2"/>
</dbReference>
<dbReference type="GO" id="GO:0004315">
    <property type="term" value="F:3-oxoacyl-[acyl-carrier-protein] synthase activity"/>
    <property type="evidence" value="ECO:0007669"/>
    <property type="project" value="InterPro"/>
</dbReference>
<evidence type="ECO:0000256" key="3">
    <source>
        <dbReference type="ARBA" id="ARBA00022553"/>
    </source>
</evidence>
<feature type="domain" description="Carrier" evidence="8">
    <location>
        <begin position="901"/>
        <end position="976"/>
    </location>
</feature>
<dbReference type="FunFam" id="3.40.47.10:FF:000019">
    <property type="entry name" value="Polyketide synthase type I"/>
    <property type="match status" value="1"/>
</dbReference>
<dbReference type="PANTHER" id="PTHR43775">
    <property type="entry name" value="FATTY ACID SYNTHASE"/>
    <property type="match status" value="1"/>
</dbReference>
<dbReference type="InterPro" id="IPR016035">
    <property type="entry name" value="Acyl_Trfase/lysoPLipase"/>
</dbReference>
<comment type="caution">
    <text evidence="10">The sequence shown here is derived from an EMBL/GenBank/DDBJ whole genome shotgun (WGS) entry which is preliminary data.</text>
</comment>
<dbReference type="InterPro" id="IPR014031">
    <property type="entry name" value="Ketoacyl_synth_C"/>
</dbReference>
<dbReference type="SMART" id="SM00825">
    <property type="entry name" value="PKS_KS"/>
    <property type="match status" value="1"/>
</dbReference>
<keyword evidence="11" id="KW-1185">Reference proteome</keyword>
<evidence type="ECO:0000256" key="7">
    <source>
        <dbReference type="ARBA" id="ARBA00023315"/>
    </source>
</evidence>
<dbReference type="Gene3D" id="3.40.50.1820">
    <property type="entry name" value="alpha/beta hydrolase"/>
    <property type="match status" value="1"/>
</dbReference>